<sequence>MHTNDTNKILDELTSFPNEGIVRVSISNLISDIRWEVVSIINKRSLNLWKRRLSSIGWSAELYDKEFFLNLWAFDFEKNDSKFKIPVENVQSVLELIRPKIPDFIESWPDRELREELSEEILTWFQETPILTDDEVSKLTTFYTWTMFDSGYWMSKTRPILSLYIWRYFSLNWNKEILKKIFKSNIIHKISLKECEVGKTTKWIYIWSNVIAASDLIYE</sequence>
<organism evidence="1">
    <name type="scientific">uncultured bacterium</name>
    <name type="common">gcode 4</name>
    <dbReference type="NCBI Taxonomy" id="1234023"/>
    <lineage>
        <taxon>Bacteria</taxon>
        <taxon>environmental samples</taxon>
    </lineage>
</organism>
<gene>
    <name evidence="1" type="ORF">ACD_3C00086G0065</name>
</gene>
<accession>K2FAS5</accession>
<proteinExistence type="predicted"/>
<comment type="caution">
    <text evidence="1">The sequence shown here is derived from an EMBL/GenBank/DDBJ whole genome shotgun (WGS) entry which is preliminary data.</text>
</comment>
<reference evidence="1" key="1">
    <citation type="journal article" date="2012" name="Science">
        <title>Fermentation, hydrogen, and sulfur metabolism in multiple uncultivated bacterial phyla.</title>
        <authorList>
            <person name="Wrighton K.C."/>
            <person name="Thomas B.C."/>
            <person name="Sharon I."/>
            <person name="Miller C.S."/>
            <person name="Castelle C.J."/>
            <person name="VerBerkmoes N.C."/>
            <person name="Wilkins M.J."/>
            <person name="Hettich R.L."/>
            <person name="Lipton M.S."/>
            <person name="Williams K.H."/>
            <person name="Long P.E."/>
            <person name="Banfield J.F."/>
        </authorList>
    </citation>
    <scope>NUCLEOTIDE SEQUENCE [LARGE SCALE GENOMIC DNA]</scope>
</reference>
<protein>
    <submittedName>
        <fullName evidence="1">Uncharacterized protein</fullName>
    </submittedName>
</protein>
<dbReference type="AlphaFoldDB" id="K2FAS5"/>
<dbReference type="EMBL" id="AMFJ01000360">
    <property type="protein sequence ID" value="EKE28221.1"/>
    <property type="molecule type" value="Genomic_DNA"/>
</dbReference>
<name>K2FAS5_9BACT</name>
<evidence type="ECO:0000313" key="1">
    <source>
        <dbReference type="EMBL" id="EKE28221.1"/>
    </source>
</evidence>